<dbReference type="GO" id="GO:0030527">
    <property type="term" value="F:structural constituent of chromatin"/>
    <property type="evidence" value="ECO:0007669"/>
    <property type="project" value="InterPro"/>
</dbReference>
<sequence>MPNADDTNEKAKPVKKAQGGKAAGAAKNRGKAKPEGDEAAKAPAARKGGAPEADKPDSKYSSVLMRSGIYSEQDDEDDIEAPEEESAKDEAPKGRGKKESASDNAKPDQLRRADLVSLIASDTSVDAATIRTVIDSAMRAISDALHADKSLVLPPLGKLSVKATKQGGNGPVMTLRLSQPTPKDAK</sequence>
<feature type="compositionally biased region" description="Polar residues" evidence="3">
    <location>
        <begin position="176"/>
        <end position="186"/>
    </location>
</feature>
<feature type="compositionally biased region" description="Low complexity" evidence="3">
    <location>
        <begin position="41"/>
        <end position="51"/>
    </location>
</feature>
<dbReference type="SUPFAM" id="SSF47729">
    <property type="entry name" value="IHF-like DNA-binding proteins"/>
    <property type="match status" value="1"/>
</dbReference>
<evidence type="ECO:0000313" key="5">
    <source>
        <dbReference type="Proteomes" id="UP000242447"/>
    </source>
</evidence>
<dbReference type="Proteomes" id="UP000242447">
    <property type="component" value="Chromosome"/>
</dbReference>
<feature type="compositionally biased region" description="Low complexity" evidence="3">
    <location>
        <begin position="16"/>
        <end position="27"/>
    </location>
</feature>
<evidence type="ECO:0000313" key="4">
    <source>
        <dbReference type="EMBL" id="ARO14338.1"/>
    </source>
</evidence>
<dbReference type="Gene3D" id="4.10.520.10">
    <property type="entry name" value="IHF-like DNA-binding proteins"/>
    <property type="match status" value="1"/>
</dbReference>
<name>A0A1W6NYL5_9RHOB</name>
<dbReference type="STRING" id="92947.BVG79_00992"/>
<dbReference type="InterPro" id="IPR010992">
    <property type="entry name" value="IHF-like_DNA-bd_dom_sf"/>
</dbReference>
<reference evidence="4 5" key="1">
    <citation type="submission" date="2017-02" db="EMBL/GenBank/DDBJ databases">
        <title>Ketogulonicigenium robustum SPU B003 Genome sequencing and assembly.</title>
        <authorList>
            <person name="Li Y."/>
            <person name="Liu L."/>
            <person name="Wang C."/>
            <person name="Zhang M."/>
            <person name="Zhang T."/>
            <person name="Zhang Y."/>
        </authorList>
    </citation>
    <scope>NUCLEOTIDE SEQUENCE [LARGE SCALE GENOMIC DNA]</scope>
    <source>
        <strain evidence="4 5">SPU_B003</strain>
    </source>
</reference>
<dbReference type="AlphaFoldDB" id="A0A1W6NYL5"/>
<accession>A0A1W6NYL5</accession>
<dbReference type="Pfam" id="PF00216">
    <property type="entry name" value="Bac_DNA_binding"/>
    <property type="match status" value="1"/>
</dbReference>
<feature type="compositionally biased region" description="Basic and acidic residues" evidence="3">
    <location>
        <begin position="88"/>
        <end position="110"/>
    </location>
</feature>
<dbReference type="EMBL" id="CP019937">
    <property type="protein sequence ID" value="ARO14338.1"/>
    <property type="molecule type" value="Genomic_DNA"/>
</dbReference>
<evidence type="ECO:0000256" key="3">
    <source>
        <dbReference type="SAM" id="MobiDB-lite"/>
    </source>
</evidence>
<evidence type="ECO:0008006" key="6">
    <source>
        <dbReference type="Google" id="ProtNLM"/>
    </source>
</evidence>
<comment type="similarity">
    <text evidence="1">Belongs to the bacterial histone-like protein family.</text>
</comment>
<evidence type="ECO:0000256" key="2">
    <source>
        <dbReference type="ARBA" id="ARBA00023125"/>
    </source>
</evidence>
<proteinExistence type="inferred from homology"/>
<evidence type="ECO:0000256" key="1">
    <source>
        <dbReference type="ARBA" id="ARBA00010529"/>
    </source>
</evidence>
<dbReference type="OrthoDB" id="7873378at2"/>
<keyword evidence="2" id="KW-0238">DNA-binding</keyword>
<dbReference type="KEGG" id="kro:BVG79_00992"/>
<dbReference type="RefSeq" id="WP_085785908.1">
    <property type="nucleotide sequence ID" value="NZ_CP019937.1"/>
</dbReference>
<keyword evidence="5" id="KW-1185">Reference proteome</keyword>
<feature type="region of interest" description="Disordered" evidence="3">
    <location>
        <begin position="1"/>
        <end position="110"/>
    </location>
</feature>
<organism evidence="4 5">
    <name type="scientific">Ketogulonicigenium robustum</name>
    <dbReference type="NCBI Taxonomy" id="92947"/>
    <lineage>
        <taxon>Bacteria</taxon>
        <taxon>Pseudomonadati</taxon>
        <taxon>Pseudomonadota</taxon>
        <taxon>Alphaproteobacteria</taxon>
        <taxon>Rhodobacterales</taxon>
        <taxon>Roseobacteraceae</taxon>
        <taxon>Ketogulonicigenium</taxon>
    </lineage>
</organism>
<protein>
    <recommendedName>
        <fullName evidence="6">DNA-binding protein</fullName>
    </recommendedName>
</protein>
<feature type="compositionally biased region" description="Acidic residues" evidence="3">
    <location>
        <begin position="72"/>
        <end position="87"/>
    </location>
</feature>
<gene>
    <name evidence="4" type="ORF">BVG79_00992</name>
</gene>
<dbReference type="InterPro" id="IPR000119">
    <property type="entry name" value="Hist_DNA-bd"/>
</dbReference>
<dbReference type="GO" id="GO:0003677">
    <property type="term" value="F:DNA binding"/>
    <property type="evidence" value="ECO:0007669"/>
    <property type="project" value="UniProtKB-KW"/>
</dbReference>
<feature type="region of interest" description="Disordered" evidence="3">
    <location>
        <begin position="162"/>
        <end position="186"/>
    </location>
</feature>